<dbReference type="Pfam" id="PF03749">
    <property type="entry name" value="SfsA"/>
    <property type="match status" value="1"/>
</dbReference>
<dbReference type="Pfam" id="PF17746">
    <property type="entry name" value="SfsA_N"/>
    <property type="match status" value="1"/>
</dbReference>
<dbReference type="Proteomes" id="UP000269301">
    <property type="component" value="Unassembled WGS sequence"/>
</dbReference>
<comment type="caution">
    <text evidence="4">The sequence shown here is derived from an EMBL/GenBank/DDBJ whole genome shotgun (WGS) entry which is preliminary data.</text>
</comment>
<dbReference type="NCBIfam" id="TIGR00230">
    <property type="entry name" value="sfsA"/>
    <property type="match status" value="1"/>
</dbReference>
<dbReference type="InterPro" id="IPR041465">
    <property type="entry name" value="SfsA_N"/>
</dbReference>
<name>A0A494ZR34_9BACI</name>
<dbReference type="Gene3D" id="3.40.1350.60">
    <property type="match status" value="1"/>
</dbReference>
<accession>A0A494ZR34</accession>
<feature type="domain" description="SfsA N-terminal OB" evidence="3">
    <location>
        <begin position="13"/>
        <end position="77"/>
    </location>
</feature>
<dbReference type="HAMAP" id="MF_00095">
    <property type="entry name" value="SfsA"/>
    <property type="match status" value="1"/>
</dbReference>
<dbReference type="EMBL" id="RBZP01000034">
    <property type="protein sequence ID" value="RKQ28177.1"/>
    <property type="molecule type" value="Genomic_DNA"/>
</dbReference>
<reference evidence="4 5" key="1">
    <citation type="journal article" date="2016" name="Int. J. Syst. Evol. Microbiol.">
        <title>Oceanobacillus halophilus sp. nov., a novel moderately halophilic bacterium from a hypersaline lake.</title>
        <authorList>
            <person name="Amoozegar M.A."/>
            <person name="Bagheri M."/>
            <person name="Makhdoumi A."/>
            <person name="Nikou M.M."/>
            <person name="Fazeli S.A.S."/>
            <person name="Schumann P."/>
            <person name="Sproer C."/>
            <person name="Sanchez-Porro C."/>
            <person name="Ventosa A."/>
        </authorList>
    </citation>
    <scope>NUCLEOTIDE SEQUENCE [LARGE SCALE GENOMIC DNA]</scope>
    <source>
        <strain evidence="4 5">DSM 23996</strain>
    </source>
</reference>
<dbReference type="RefSeq" id="WP_121206186.1">
    <property type="nucleotide sequence ID" value="NZ_RBZP01000034.1"/>
</dbReference>
<evidence type="ECO:0000259" key="2">
    <source>
        <dbReference type="Pfam" id="PF03749"/>
    </source>
</evidence>
<gene>
    <name evidence="1 4" type="primary">sfsA</name>
    <name evidence="4" type="ORF">D8M06_19150</name>
</gene>
<dbReference type="GO" id="GO:0003677">
    <property type="term" value="F:DNA binding"/>
    <property type="evidence" value="ECO:0007669"/>
    <property type="project" value="InterPro"/>
</dbReference>
<proteinExistence type="inferred from homology"/>
<dbReference type="AlphaFoldDB" id="A0A494ZR34"/>
<sequence>MKYGHIVSGKLNRKVNRFIAEVFIEGVMEEVHIKNTGRLIELLVPGAEVLLEESNNPKRKTKYSLIAVWKNGRLVNIDSQVPNPVAFDAVKDGKLQEIGQVERIKREVTYGNSRMDLYYEKKEERGFIEVKGVTLEKDGLAMFPDAPTKRGKKHVLELAAAVKEGYKAMILFIIQMKGCHSFTPHVEMDQEFARALHHAYKQGVQILAYDTVVTEDEIVLGEAIPVIWGDGFNGEGYM</sequence>
<evidence type="ECO:0000259" key="3">
    <source>
        <dbReference type="Pfam" id="PF17746"/>
    </source>
</evidence>
<dbReference type="InterPro" id="IPR005224">
    <property type="entry name" value="SfsA"/>
</dbReference>
<evidence type="ECO:0000313" key="4">
    <source>
        <dbReference type="EMBL" id="RKQ28177.1"/>
    </source>
</evidence>
<comment type="similarity">
    <text evidence="1">Belongs to the SfsA family.</text>
</comment>
<organism evidence="4 5">
    <name type="scientific">Oceanobacillus halophilus</name>
    <dbReference type="NCBI Taxonomy" id="930130"/>
    <lineage>
        <taxon>Bacteria</taxon>
        <taxon>Bacillati</taxon>
        <taxon>Bacillota</taxon>
        <taxon>Bacilli</taxon>
        <taxon>Bacillales</taxon>
        <taxon>Bacillaceae</taxon>
        <taxon>Oceanobacillus</taxon>
    </lineage>
</organism>
<dbReference type="OrthoDB" id="9802365at2"/>
<evidence type="ECO:0000256" key="1">
    <source>
        <dbReference type="HAMAP-Rule" id="MF_00095"/>
    </source>
</evidence>
<dbReference type="InterPro" id="IPR040452">
    <property type="entry name" value="SfsA_C"/>
</dbReference>
<dbReference type="Gene3D" id="2.40.50.580">
    <property type="match status" value="1"/>
</dbReference>
<dbReference type="PANTHER" id="PTHR30545">
    <property type="entry name" value="SUGAR FERMENTATION STIMULATION PROTEIN A"/>
    <property type="match status" value="1"/>
</dbReference>
<keyword evidence="5" id="KW-1185">Reference proteome</keyword>
<protein>
    <recommendedName>
        <fullName evidence="1">Sugar fermentation stimulation protein homolog</fullName>
    </recommendedName>
</protein>
<feature type="domain" description="Sugar fermentation stimulation protein C-terminal" evidence="2">
    <location>
        <begin position="80"/>
        <end position="216"/>
    </location>
</feature>
<dbReference type="CDD" id="cd22359">
    <property type="entry name" value="SfsA-like_bacterial"/>
    <property type="match status" value="1"/>
</dbReference>
<dbReference type="PANTHER" id="PTHR30545:SF2">
    <property type="entry name" value="SUGAR FERMENTATION STIMULATION PROTEIN A"/>
    <property type="match status" value="1"/>
</dbReference>
<evidence type="ECO:0000313" key="5">
    <source>
        <dbReference type="Proteomes" id="UP000269301"/>
    </source>
</evidence>